<sequence>MGQARKRGSLAERIAQAQAIQEDESPINIKCKTCGEVLNGFTLIKHTPAGAAWAKKCECGAVTTALVQARHSTLQRTFASTLGMAQEIAGDDKKCSVTFLEKSIDSIETGIIRL</sequence>
<evidence type="ECO:0000313" key="1">
    <source>
        <dbReference type="EMBL" id="GBG14384.1"/>
    </source>
</evidence>
<organism evidence="1 2">
    <name type="scientific">Novimethylophilus kurashikiensis</name>
    <dbReference type="NCBI Taxonomy" id="1825523"/>
    <lineage>
        <taxon>Bacteria</taxon>
        <taxon>Pseudomonadati</taxon>
        <taxon>Pseudomonadota</taxon>
        <taxon>Betaproteobacteria</taxon>
        <taxon>Nitrosomonadales</taxon>
        <taxon>Methylophilaceae</taxon>
        <taxon>Novimethylophilus</taxon>
    </lineage>
</organism>
<evidence type="ECO:0000313" key="2">
    <source>
        <dbReference type="Proteomes" id="UP000245081"/>
    </source>
</evidence>
<gene>
    <name evidence="1" type="ORF">NMK_1983</name>
</gene>
<keyword evidence="2" id="KW-1185">Reference proteome</keyword>
<reference evidence="1 2" key="1">
    <citation type="journal article" date="2018" name="Environ. Microbiol.">
        <title>Isolation and genomic characterization of Novimethylophilus kurashikiensis gen. nov. sp. nov., a new lanthanide-dependent methylotrophic species of Methylophilaceae.</title>
        <authorList>
            <person name="Lv H."/>
            <person name="Sahin N."/>
            <person name="Tani A."/>
        </authorList>
    </citation>
    <scope>NUCLEOTIDE SEQUENCE [LARGE SCALE GENOMIC DNA]</scope>
    <source>
        <strain evidence="1 2">La2-4</strain>
    </source>
</reference>
<accession>A0A2R5FCL3</accession>
<dbReference type="RefSeq" id="WP_109015573.1">
    <property type="nucleotide sequence ID" value="NZ_BDOQ01000007.1"/>
</dbReference>
<protein>
    <submittedName>
        <fullName evidence="1">Molecular chaperone</fullName>
    </submittedName>
</protein>
<name>A0A2R5FCL3_9PROT</name>
<dbReference type="AlphaFoldDB" id="A0A2R5FCL3"/>
<dbReference type="Proteomes" id="UP000245081">
    <property type="component" value="Unassembled WGS sequence"/>
</dbReference>
<proteinExistence type="predicted"/>
<comment type="caution">
    <text evidence="1">The sequence shown here is derived from an EMBL/GenBank/DDBJ whole genome shotgun (WGS) entry which is preliminary data.</text>
</comment>
<dbReference type="EMBL" id="BDOQ01000007">
    <property type="protein sequence ID" value="GBG14384.1"/>
    <property type="molecule type" value="Genomic_DNA"/>
</dbReference>